<sequence length="340" mass="37707">MKKKITIVDIANHLGITPSAVSKAFSDHPRISDKTKKAVRQAAEQLGYHQNTLATGLRRGRSGLIGVLVPGIHFSFFSTIIKAIEETLSEKGYSVIISQSRDQLAKEIRQLDNLMKAQVEGVIASVSLETNNSAHFQKICKRIPVVLFDRTLRDLEVSKVVVDDYMGSIKAVDHLVEKGYRRIAHIGGLSHVEPFRIRQEGYRAGMQKHGLEILEGYEQSSKLTVADGESIMNDLLKLPSPPDAIYAASDLPAYGVIKCLKERGIAVPQEVGVVGFSNEAYTEMVSPTITTLEQHSENMGLIAAKSMLEQLQHQYDDKEYVPQQSTLTPKLVIRESSNRK</sequence>
<dbReference type="InterPro" id="IPR028082">
    <property type="entry name" value="Peripla_BP_I"/>
</dbReference>
<dbReference type="Pfam" id="PF13377">
    <property type="entry name" value="Peripla_BP_3"/>
    <property type="match status" value="1"/>
</dbReference>
<evidence type="ECO:0000259" key="4">
    <source>
        <dbReference type="PROSITE" id="PS50932"/>
    </source>
</evidence>
<dbReference type="Pfam" id="PF00356">
    <property type="entry name" value="LacI"/>
    <property type="match status" value="1"/>
</dbReference>
<evidence type="ECO:0000256" key="2">
    <source>
        <dbReference type="ARBA" id="ARBA00023125"/>
    </source>
</evidence>
<evidence type="ECO:0000313" key="6">
    <source>
        <dbReference type="Proteomes" id="UP000256779"/>
    </source>
</evidence>
<organism evidence="5 6">
    <name type="scientific">Marinoscillum furvescens DSM 4134</name>
    <dbReference type="NCBI Taxonomy" id="1122208"/>
    <lineage>
        <taxon>Bacteria</taxon>
        <taxon>Pseudomonadati</taxon>
        <taxon>Bacteroidota</taxon>
        <taxon>Cytophagia</taxon>
        <taxon>Cytophagales</taxon>
        <taxon>Reichenbachiellaceae</taxon>
        <taxon>Marinoscillum</taxon>
    </lineage>
</organism>
<dbReference type="SUPFAM" id="SSF47413">
    <property type="entry name" value="lambda repressor-like DNA-binding domains"/>
    <property type="match status" value="1"/>
</dbReference>
<name>A0A3D9L0W6_MARFU</name>
<keyword evidence="1" id="KW-0805">Transcription regulation</keyword>
<comment type="caution">
    <text evidence="5">The sequence shown here is derived from an EMBL/GenBank/DDBJ whole genome shotgun (WGS) entry which is preliminary data.</text>
</comment>
<dbReference type="Gene3D" id="3.40.50.2300">
    <property type="match status" value="2"/>
</dbReference>
<dbReference type="SUPFAM" id="SSF53822">
    <property type="entry name" value="Periplasmic binding protein-like I"/>
    <property type="match status" value="1"/>
</dbReference>
<dbReference type="RefSeq" id="WP_115869480.1">
    <property type="nucleotide sequence ID" value="NZ_QREG01000019.1"/>
</dbReference>
<dbReference type="Proteomes" id="UP000256779">
    <property type="component" value="Unassembled WGS sequence"/>
</dbReference>
<accession>A0A3D9L0W6</accession>
<evidence type="ECO:0000256" key="3">
    <source>
        <dbReference type="ARBA" id="ARBA00023163"/>
    </source>
</evidence>
<keyword evidence="6" id="KW-1185">Reference proteome</keyword>
<dbReference type="InterPro" id="IPR046335">
    <property type="entry name" value="LacI/GalR-like_sensor"/>
</dbReference>
<gene>
    <name evidence="5" type="ORF">C7460_11991</name>
</gene>
<dbReference type="Gene3D" id="1.10.260.40">
    <property type="entry name" value="lambda repressor-like DNA-binding domains"/>
    <property type="match status" value="1"/>
</dbReference>
<dbReference type="PANTHER" id="PTHR30146">
    <property type="entry name" value="LACI-RELATED TRANSCRIPTIONAL REPRESSOR"/>
    <property type="match status" value="1"/>
</dbReference>
<keyword evidence="2" id="KW-0238">DNA-binding</keyword>
<dbReference type="SMART" id="SM00354">
    <property type="entry name" value="HTH_LACI"/>
    <property type="match status" value="1"/>
</dbReference>
<reference evidence="5 6" key="1">
    <citation type="submission" date="2018-07" db="EMBL/GenBank/DDBJ databases">
        <title>Genomic Encyclopedia of Type Strains, Phase IV (KMG-IV): sequencing the most valuable type-strain genomes for metagenomic binning, comparative biology and taxonomic classification.</title>
        <authorList>
            <person name="Goeker M."/>
        </authorList>
    </citation>
    <scope>NUCLEOTIDE SEQUENCE [LARGE SCALE GENOMIC DNA]</scope>
    <source>
        <strain evidence="5 6">DSM 4134</strain>
    </source>
</reference>
<feature type="domain" description="HTH lacI-type" evidence="4">
    <location>
        <begin position="5"/>
        <end position="59"/>
    </location>
</feature>
<dbReference type="PANTHER" id="PTHR30146:SF109">
    <property type="entry name" value="HTH-TYPE TRANSCRIPTIONAL REGULATOR GALS"/>
    <property type="match status" value="1"/>
</dbReference>
<dbReference type="InterPro" id="IPR010982">
    <property type="entry name" value="Lambda_DNA-bd_dom_sf"/>
</dbReference>
<dbReference type="GO" id="GO:0003700">
    <property type="term" value="F:DNA-binding transcription factor activity"/>
    <property type="evidence" value="ECO:0007669"/>
    <property type="project" value="TreeGrafter"/>
</dbReference>
<dbReference type="CDD" id="cd06267">
    <property type="entry name" value="PBP1_LacI_sugar_binding-like"/>
    <property type="match status" value="1"/>
</dbReference>
<dbReference type="PROSITE" id="PS50932">
    <property type="entry name" value="HTH_LACI_2"/>
    <property type="match status" value="1"/>
</dbReference>
<dbReference type="GO" id="GO:0000976">
    <property type="term" value="F:transcription cis-regulatory region binding"/>
    <property type="evidence" value="ECO:0007669"/>
    <property type="project" value="TreeGrafter"/>
</dbReference>
<protein>
    <submittedName>
        <fullName evidence="5">LacI family transcriptional regulator</fullName>
    </submittedName>
</protein>
<evidence type="ECO:0000313" key="5">
    <source>
        <dbReference type="EMBL" id="RED94979.1"/>
    </source>
</evidence>
<dbReference type="CDD" id="cd01392">
    <property type="entry name" value="HTH_LacI"/>
    <property type="match status" value="1"/>
</dbReference>
<dbReference type="OrthoDB" id="891936at2"/>
<dbReference type="AlphaFoldDB" id="A0A3D9L0W6"/>
<keyword evidence="3" id="KW-0804">Transcription</keyword>
<dbReference type="InterPro" id="IPR000843">
    <property type="entry name" value="HTH_LacI"/>
</dbReference>
<proteinExistence type="predicted"/>
<evidence type="ECO:0000256" key="1">
    <source>
        <dbReference type="ARBA" id="ARBA00023015"/>
    </source>
</evidence>
<dbReference type="EMBL" id="QREG01000019">
    <property type="protein sequence ID" value="RED94979.1"/>
    <property type="molecule type" value="Genomic_DNA"/>
</dbReference>